<evidence type="ECO:0000313" key="3">
    <source>
        <dbReference type="Proteomes" id="UP000828390"/>
    </source>
</evidence>
<comment type="caution">
    <text evidence="2">The sequence shown here is derived from an EMBL/GenBank/DDBJ whole genome shotgun (WGS) entry which is preliminary data.</text>
</comment>
<reference evidence="2" key="2">
    <citation type="submission" date="2020-11" db="EMBL/GenBank/DDBJ databases">
        <authorList>
            <person name="McCartney M.A."/>
            <person name="Auch B."/>
            <person name="Kono T."/>
            <person name="Mallez S."/>
            <person name="Becker A."/>
            <person name="Gohl D.M."/>
            <person name="Silverstein K.A.T."/>
            <person name="Koren S."/>
            <person name="Bechman K.B."/>
            <person name="Herman A."/>
            <person name="Abrahante J.E."/>
            <person name="Garbe J."/>
        </authorList>
    </citation>
    <scope>NUCLEOTIDE SEQUENCE</scope>
    <source>
        <strain evidence="2">Duluth1</strain>
        <tissue evidence="2">Whole animal</tissue>
    </source>
</reference>
<evidence type="ECO:0000256" key="1">
    <source>
        <dbReference type="SAM" id="MobiDB-lite"/>
    </source>
</evidence>
<accession>A0A9D4FMW6</accession>
<organism evidence="2 3">
    <name type="scientific">Dreissena polymorpha</name>
    <name type="common">Zebra mussel</name>
    <name type="synonym">Mytilus polymorpha</name>
    <dbReference type="NCBI Taxonomy" id="45954"/>
    <lineage>
        <taxon>Eukaryota</taxon>
        <taxon>Metazoa</taxon>
        <taxon>Spiralia</taxon>
        <taxon>Lophotrochozoa</taxon>
        <taxon>Mollusca</taxon>
        <taxon>Bivalvia</taxon>
        <taxon>Autobranchia</taxon>
        <taxon>Heteroconchia</taxon>
        <taxon>Euheterodonta</taxon>
        <taxon>Imparidentia</taxon>
        <taxon>Neoheterodontei</taxon>
        <taxon>Myida</taxon>
        <taxon>Dreissenoidea</taxon>
        <taxon>Dreissenidae</taxon>
        <taxon>Dreissena</taxon>
    </lineage>
</organism>
<dbReference type="EMBL" id="JAIWYP010000007">
    <property type="protein sequence ID" value="KAH3798767.1"/>
    <property type="molecule type" value="Genomic_DNA"/>
</dbReference>
<evidence type="ECO:0000313" key="2">
    <source>
        <dbReference type="EMBL" id="KAH3798767.1"/>
    </source>
</evidence>
<feature type="compositionally biased region" description="Polar residues" evidence="1">
    <location>
        <begin position="354"/>
        <end position="363"/>
    </location>
</feature>
<protein>
    <submittedName>
        <fullName evidence="2">Uncharacterized protein</fullName>
    </submittedName>
</protein>
<feature type="region of interest" description="Disordered" evidence="1">
    <location>
        <begin position="341"/>
        <end position="363"/>
    </location>
</feature>
<reference evidence="2" key="1">
    <citation type="journal article" date="2019" name="bioRxiv">
        <title>The Genome of the Zebra Mussel, Dreissena polymorpha: A Resource for Invasive Species Research.</title>
        <authorList>
            <person name="McCartney M.A."/>
            <person name="Auch B."/>
            <person name="Kono T."/>
            <person name="Mallez S."/>
            <person name="Zhang Y."/>
            <person name="Obille A."/>
            <person name="Becker A."/>
            <person name="Abrahante J.E."/>
            <person name="Garbe J."/>
            <person name="Badalamenti J.P."/>
            <person name="Herman A."/>
            <person name="Mangelson H."/>
            <person name="Liachko I."/>
            <person name="Sullivan S."/>
            <person name="Sone E.D."/>
            <person name="Koren S."/>
            <person name="Silverstein K.A.T."/>
            <person name="Beckman K.B."/>
            <person name="Gohl D.M."/>
        </authorList>
    </citation>
    <scope>NUCLEOTIDE SEQUENCE</scope>
    <source>
        <strain evidence="2">Duluth1</strain>
        <tissue evidence="2">Whole animal</tissue>
    </source>
</reference>
<dbReference type="AlphaFoldDB" id="A0A9D4FMW6"/>
<gene>
    <name evidence="2" type="ORF">DPMN_152370</name>
</gene>
<proteinExistence type="predicted"/>
<dbReference type="Proteomes" id="UP000828390">
    <property type="component" value="Unassembled WGS sequence"/>
</dbReference>
<keyword evidence="3" id="KW-1185">Reference proteome</keyword>
<name>A0A9D4FMW6_DREPO</name>
<sequence>MVLYTSFPDKENYTGNPVGSNGVSNAGLVQKHGFLVPRPKSDGQSHVKKTWETFFKHKLRFPDKKRYLPMGVRAELVAKGLLNPEKIASIENDYRLKAINAPDQGNEATGKKALIANYSDSLNEMTSRITVTVVKEIDRNNNHGAPQIDSKLTTAETFEEYARKQLEELDEFLKTVDAILTENKVKPIVYKDSPVEDLLDEINAVLEQNGIQSWVYTDNDARMANIATQINANVSGLFPLTSHAKITLSNEPSQAKDLLLGDVCATSSNESVHSVDDNNINCNPSTTHRKRKRNVTNESFSDYHGKRRRFSYDPVTFDVDKKRSPATILLETNCKDQHSVRLSAKRAAPKDETTPSFQTTLPSETTLPKKRKFLFKPITFP</sequence>